<name>A0AAW1KF11_POPJA</name>
<dbReference type="EMBL" id="JASPKY010000253">
    <property type="protein sequence ID" value="KAK9716759.1"/>
    <property type="molecule type" value="Genomic_DNA"/>
</dbReference>
<feature type="transmembrane region" description="Helical" evidence="1">
    <location>
        <begin position="30"/>
        <end position="48"/>
    </location>
</feature>
<accession>A0AAW1KF11</accession>
<reference evidence="2 3" key="1">
    <citation type="journal article" date="2024" name="BMC Genomics">
        <title>De novo assembly and annotation of Popillia japonica's genome with initial clues to its potential as an invasive pest.</title>
        <authorList>
            <person name="Cucini C."/>
            <person name="Boschi S."/>
            <person name="Funari R."/>
            <person name="Cardaioli E."/>
            <person name="Iannotti N."/>
            <person name="Marturano G."/>
            <person name="Paoli F."/>
            <person name="Bruttini M."/>
            <person name="Carapelli A."/>
            <person name="Frati F."/>
            <person name="Nardi F."/>
        </authorList>
    </citation>
    <scope>NUCLEOTIDE SEQUENCE [LARGE SCALE GENOMIC DNA]</scope>
    <source>
        <strain evidence="2">DMR45628</strain>
    </source>
</reference>
<organism evidence="2 3">
    <name type="scientific">Popillia japonica</name>
    <name type="common">Japanese beetle</name>
    <dbReference type="NCBI Taxonomy" id="7064"/>
    <lineage>
        <taxon>Eukaryota</taxon>
        <taxon>Metazoa</taxon>
        <taxon>Ecdysozoa</taxon>
        <taxon>Arthropoda</taxon>
        <taxon>Hexapoda</taxon>
        <taxon>Insecta</taxon>
        <taxon>Pterygota</taxon>
        <taxon>Neoptera</taxon>
        <taxon>Endopterygota</taxon>
        <taxon>Coleoptera</taxon>
        <taxon>Polyphaga</taxon>
        <taxon>Scarabaeiformia</taxon>
        <taxon>Scarabaeidae</taxon>
        <taxon>Rutelinae</taxon>
        <taxon>Popillia</taxon>
    </lineage>
</organism>
<sequence>MVLYYLYKPIRKKNFITRLCTCRLFNTSNAYIIALGILGVLLSAIDLYRLLRSGPILPCGLWRERIQPGRVISPESERDLKLVGLVFSVEYYGLLIYGIATKNPLYLLPILCFYAIIIVIEFFVFVLKIFPLDYCILPLPRG</sequence>
<protein>
    <submittedName>
        <fullName evidence="2">Uncharacterized protein</fullName>
    </submittedName>
</protein>
<evidence type="ECO:0000313" key="2">
    <source>
        <dbReference type="EMBL" id="KAK9716759.1"/>
    </source>
</evidence>
<proteinExistence type="predicted"/>
<keyword evidence="1" id="KW-1133">Transmembrane helix</keyword>
<evidence type="ECO:0000313" key="3">
    <source>
        <dbReference type="Proteomes" id="UP001458880"/>
    </source>
</evidence>
<comment type="caution">
    <text evidence="2">The sequence shown here is derived from an EMBL/GenBank/DDBJ whole genome shotgun (WGS) entry which is preliminary data.</text>
</comment>
<feature type="transmembrane region" description="Helical" evidence="1">
    <location>
        <begin position="106"/>
        <end position="127"/>
    </location>
</feature>
<gene>
    <name evidence="2" type="ORF">QE152_g24555</name>
</gene>
<evidence type="ECO:0000256" key="1">
    <source>
        <dbReference type="SAM" id="Phobius"/>
    </source>
</evidence>
<keyword evidence="1" id="KW-0812">Transmembrane</keyword>
<dbReference type="AlphaFoldDB" id="A0AAW1KF11"/>
<dbReference type="Proteomes" id="UP001458880">
    <property type="component" value="Unassembled WGS sequence"/>
</dbReference>
<keyword evidence="1" id="KW-0472">Membrane</keyword>
<keyword evidence="3" id="KW-1185">Reference proteome</keyword>